<feature type="chain" id="PRO_5040890094" description="Blue (type 1) copper domain-containing protein" evidence="1">
    <location>
        <begin position="21"/>
        <end position="85"/>
    </location>
</feature>
<dbReference type="PANTHER" id="PTHR34883:SF15">
    <property type="entry name" value="EXTRACELLULAR SERINE-RICH PROTEIN"/>
    <property type="match status" value="1"/>
</dbReference>
<keyword evidence="3" id="KW-1185">Reference proteome</keyword>
<dbReference type="InterPro" id="IPR052953">
    <property type="entry name" value="Ser-rich/MCO-related"/>
</dbReference>
<dbReference type="Proteomes" id="UP001152087">
    <property type="component" value="Unassembled WGS sequence"/>
</dbReference>
<name>A0A9W8V336_9HYPO</name>
<dbReference type="InterPro" id="IPR008972">
    <property type="entry name" value="Cupredoxin"/>
</dbReference>
<reference evidence="2" key="1">
    <citation type="submission" date="2022-09" db="EMBL/GenBank/DDBJ databases">
        <title>Fusarium specimens isolated from Avocado Roots.</title>
        <authorList>
            <person name="Stajich J."/>
            <person name="Roper C."/>
            <person name="Heimlech-Rivalta G."/>
        </authorList>
    </citation>
    <scope>NUCLEOTIDE SEQUENCE</scope>
    <source>
        <strain evidence="2">A02</strain>
    </source>
</reference>
<feature type="signal peptide" evidence="1">
    <location>
        <begin position="1"/>
        <end position="20"/>
    </location>
</feature>
<dbReference type="Gene3D" id="2.60.40.420">
    <property type="entry name" value="Cupredoxins - blue copper proteins"/>
    <property type="match status" value="1"/>
</dbReference>
<sequence length="85" mass="8899">MHSKILNVAILAMLAAGGSPATHRVEVGQRGRFAPDTITADKGDIVEFHFNAMHNVVAGDFKNPCTPIASGGFYSGTMPVGDKVS</sequence>
<dbReference type="EMBL" id="JAOQAV010000006">
    <property type="protein sequence ID" value="KAJ4193662.1"/>
    <property type="molecule type" value="Genomic_DNA"/>
</dbReference>
<evidence type="ECO:0000313" key="2">
    <source>
        <dbReference type="EMBL" id="KAJ4193662.1"/>
    </source>
</evidence>
<comment type="caution">
    <text evidence="2">The sequence shown here is derived from an EMBL/GenBank/DDBJ whole genome shotgun (WGS) entry which is preliminary data.</text>
</comment>
<proteinExistence type="predicted"/>
<organism evidence="2 3">
    <name type="scientific">Fusarium falciforme</name>
    <dbReference type="NCBI Taxonomy" id="195108"/>
    <lineage>
        <taxon>Eukaryota</taxon>
        <taxon>Fungi</taxon>
        <taxon>Dikarya</taxon>
        <taxon>Ascomycota</taxon>
        <taxon>Pezizomycotina</taxon>
        <taxon>Sordariomycetes</taxon>
        <taxon>Hypocreomycetidae</taxon>
        <taxon>Hypocreales</taxon>
        <taxon>Nectriaceae</taxon>
        <taxon>Fusarium</taxon>
        <taxon>Fusarium solani species complex</taxon>
    </lineage>
</organism>
<accession>A0A9W8V336</accession>
<dbReference type="PANTHER" id="PTHR34883">
    <property type="entry name" value="SERINE-RICH PROTEIN, PUTATIVE-RELATED-RELATED"/>
    <property type="match status" value="1"/>
</dbReference>
<dbReference type="SUPFAM" id="SSF49503">
    <property type="entry name" value="Cupredoxins"/>
    <property type="match status" value="1"/>
</dbReference>
<protein>
    <recommendedName>
        <fullName evidence="4">Blue (type 1) copper domain-containing protein</fullName>
    </recommendedName>
</protein>
<gene>
    <name evidence="2" type="ORF">NW755_003656</name>
</gene>
<evidence type="ECO:0000256" key="1">
    <source>
        <dbReference type="SAM" id="SignalP"/>
    </source>
</evidence>
<evidence type="ECO:0008006" key="4">
    <source>
        <dbReference type="Google" id="ProtNLM"/>
    </source>
</evidence>
<evidence type="ECO:0000313" key="3">
    <source>
        <dbReference type="Proteomes" id="UP001152087"/>
    </source>
</evidence>
<keyword evidence="1" id="KW-0732">Signal</keyword>
<dbReference type="AlphaFoldDB" id="A0A9W8V336"/>